<organism evidence="1 2">
    <name type="scientific">Persea americana</name>
    <name type="common">Avocado</name>
    <dbReference type="NCBI Taxonomy" id="3435"/>
    <lineage>
        <taxon>Eukaryota</taxon>
        <taxon>Viridiplantae</taxon>
        <taxon>Streptophyta</taxon>
        <taxon>Embryophyta</taxon>
        <taxon>Tracheophyta</taxon>
        <taxon>Spermatophyta</taxon>
        <taxon>Magnoliopsida</taxon>
        <taxon>Magnoliidae</taxon>
        <taxon>Laurales</taxon>
        <taxon>Lauraceae</taxon>
        <taxon>Persea</taxon>
    </lineage>
</organism>
<gene>
    <name evidence="1" type="ORF">MRB53_023025</name>
</gene>
<reference evidence="1 2" key="1">
    <citation type="journal article" date="2022" name="Hortic Res">
        <title>A haplotype resolved chromosomal level avocado genome allows analysis of novel avocado genes.</title>
        <authorList>
            <person name="Nath O."/>
            <person name="Fletcher S.J."/>
            <person name="Hayward A."/>
            <person name="Shaw L.M."/>
            <person name="Masouleh A.K."/>
            <person name="Furtado A."/>
            <person name="Henry R.J."/>
            <person name="Mitter N."/>
        </authorList>
    </citation>
    <scope>NUCLEOTIDE SEQUENCE [LARGE SCALE GENOMIC DNA]</scope>
    <source>
        <strain evidence="2">cv. Hass</strain>
    </source>
</reference>
<accession>A0ACC2L9C2</accession>
<proteinExistence type="predicted"/>
<keyword evidence="2" id="KW-1185">Reference proteome</keyword>
<name>A0ACC2L9C2_PERAE</name>
<sequence length="132" mass="14771">MRVKIGKGFHTYQSSQMLSGVKENGFLKTFPSAYLHKHGLPKAVGSSVDASGRTRTPQYKLFWPDFISTASLISATSLRPDVLISQFVFRFGLQSSLCSLCNPISAHRFDNHLRMLDARGAYGWLKRLSTCK</sequence>
<protein>
    <submittedName>
        <fullName evidence="1">Uncharacterized protein</fullName>
    </submittedName>
</protein>
<comment type="caution">
    <text evidence="1">The sequence shown here is derived from an EMBL/GenBank/DDBJ whole genome shotgun (WGS) entry which is preliminary data.</text>
</comment>
<evidence type="ECO:0000313" key="2">
    <source>
        <dbReference type="Proteomes" id="UP001234297"/>
    </source>
</evidence>
<evidence type="ECO:0000313" key="1">
    <source>
        <dbReference type="EMBL" id="KAJ8629702.1"/>
    </source>
</evidence>
<dbReference type="Proteomes" id="UP001234297">
    <property type="component" value="Chromosome 7"/>
</dbReference>
<dbReference type="EMBL" id="CM056815">
    <property type="protein sequence ID" value="KAJ8629702.1"/>
    <property type="molecule type" value="Genomic_DNA"/>
</dbReference>